<dbReference type="GO" id="GO:0035869">
    <property type="term" value="C:ciliary transition zone"/>
    <property type="evidence" value="ECO:0007669"/>
    <property type="project" value="TreeGrafter"/>
</dbReference>
<dbReference type="PANTHER" id="PTHR13531:SF6">
    <property type="entry name" value="TMEM (HUMAN TRANSMEMBRANE PROTEIN) HOMOLOG"/>
    <property type="match status" value="1"/>
</dbReference>
<evidence type="ECO:0000313" key="7">
    <source>
        <dbReference type="Proteomes" id="UP000183832"/>
    </source>
</evidence>
<evidence type="ECO:0000256" key="3">
    <source>
        <dbReference type="ARBA" id="ARBA00022989"/>
    </source>
</evidence>
<evidence type="ECO:0000313" key="6">
    <source>
        <dbReference type="EMBL" id="CRK90431.1"/>
    </source>
</evidence>
<dbReference type="PANTHER" id="PTHR13531">
    <property type="entry name" value="GEO07735P1-RELATED-RELATED"/>
    <property type="match status" value="1"/>
</dbReference>
<dbReference type="GO" id="GO:1905515">
    <property type="term" value="P:non-motile cilium assembly"/>
    <property type="evidence" value="ECO:0007669"/>
    <property type="project" value="TreeGrafter"/>
</dbReference>
<evidence type="ECO:0000256" key="4">
    <source>
        <dbReference type="ARBA" id="ARBA00023136"/>
    </source>
</evidence>
<accession>A0A1J1HQW9</accession>
<sequence length="153" mass="18136">MWVKESNYQLKLANQIFLFVNIFMSIAWILSCFILFYFQSSFLLELNFPLICFAIGFPMETLRLYLGYSGNIKNNVLDIAGFLILTTFIELPIHIYLLISLQDMLHRIGFIIQCAQLILLPFEIVLNFIILRYSLHERNLQFQMMYSNDIKMQ</sequence>
<dbReference type="Proteomes" id="UP000183832">
    <property type="component" value="Unassembled WGS sequence"/>
</dbReference>
<comment type="subcellular location">
    <subcellularLocation>
        <location evidence="1">Membrane</location>
        <topology evidence="1">Multi-pass membrane protein</topology>
    </subcellularLocation>
</comment>
<dbReference type="EMBL" id="CVRI01000019">
    <property type="protein sequence ID" value="CRK90431.1"/>
    <property type="molecule type" value="Genomic_DNA"/>
</dbReference>
<keyword evidence="2 5" id="KW-0812">Transmembrane</keyword>
<name>A0A1J1HQW9_9DIPT</name>
<keyword evidence="7" id="KW-1185">Reference proteome</keyword>
<dbReference type="AlphaFoldDB" id="A0A1J1HQW9"/>
<dbReference type="InterPro" id="IPR019184">
    <property type="entry name" value="Uncharacterised_TM-17"/>
</dbReference>
<proteinExistence type="predicted"/>
<organism evidence="6 7">
    <name type="scientific">Clunio marinus</name>
    <dbReference type="NCBI Taxonomy" id="568069"/>
    <lineage>
        <taxon>Eukaryota</taxon>
        <taxon>Metazoa</taxon>
        <taxon>Ecdysozoa</taxon>
        <taxon>Arthropoda</taxon>
        <taxon>Hexapoda</taxon>
        <taxon>Insecta</taxon>
        <taxon>Pterygota</taxon>
        <taxon>Neoptera</taxon>
        <taxon>Endopterygota</taxon>
        <taxon>Diptera</taxon>
        <taxon>Nematocera</taxon>
        <taxon>Chironomoidea</taxon>
        <taxon>Chironomidae</taxon>
        <taxon>Clunio</taxon>
    </lineage>
</organism>
<protein>
    <submittedName>
        <fullName evidence="6">CLUMA_CG004192, isoform A</fullName>
    </submittedName>
</protein>
<keyword evidence="4 5" id="KW-0472">Membrane</keyword>
<gene>
    <name evidence="6" type="ORF">CLUMA_CG004192</name>
</gene>
<dbReference type="Pfam" id="PF09799">
    <property type="entry name" value="Transmemb_17"/>
    <property type="match status" value="1"/>
</dbReference>
<evidence type="ECO:0000256" key="1">
    <source>
        <dbReference type="ARBA" id="ARBA00004141"/>
    </source>
</evidence>
<dbReference type="GO" id="GO:0016020">
    <property type="term" value="C:membrane"/>
    <property type="evidence" value="ECO:0007669"/>
    <property type="project" value="UniProtKB-SubCell"/>
</dbReference>
<keyword evidence="3 5" id="KW-1133">Transmembrane helix</keyword>
<feature type="transmembrane region" description="Helical" evidence="5">
    <location>
        <begin position="48"/>
        <end position="66"/>
    </location>
</feature>
<feature type="transmembrane region" description="Helical" evidence="5">
    <location>
        <begin position="78"/>
        <end position="98"/>
    </location>
</feature>
<evidence type="ECO:0000256" key="5">
    <source>
        <dbReference type="SAM" id="Phobius"/>
    </source>
</evidence>
<feature type="transmembrane region" description="Helical" evidence="5">
    <location>
        <begin position="12"/>
        <end position="36"/>
    </location>
</feature>
<dbReference type="OrthoDB" id="311720at2759"/>
<reference evidence="6 7" key="1">
    <citation type="submission" date="2015-04" db="EMBL/GenBank/DDBJ databases">
        <authorList>
            <person name="Syromyatnikov M.Y."/>
            <person name="Popov V.N."/>
        </authorList>
    </citation>
    <scope>NUCLEOTIDE SEQUENCE [LARGE SCALE GENOMIC DNA]</scope>
</reference>
<evidence type="ECO:0000256" key="2">
    <source>
        <dbReference type="ARBA" id="ARBA00022692"/>
    </source>
</evidence>
<dbReference type="STRING" id="568069.A0A1J1HQW9"/>
<feature type="transmembrane region" description="Helical" evidence="5">
    <location>
        <begin position="110"/>
        <end position="135"/>
    </location>
</feature>
<dbReference type="PROSITE" id="PS51257">
    <property type="entry name" value="PROKAR_LIPOPROTEIN"/>
    <property type="match status" value="1"/>
</dbReference>